<comment type="caution">
    <text evidence="1">The sequence shown here is derived from an EMBL/GenBank/DDBJ whole genome shotgun (WGS) entry which is preliminary data.</text>
</comment>
<evidence type="ECO:0000313" key="1">
    <source>
        <dbReference type="EMBL" id="GAG67585.1"/>
    </source>
</evidence>
<reference evidence="1" key="1">
    <citation type="journal article" date="2014" name="Front. Microbiol.">
        <title>High frequency of phylogenetically diverse reductive dehalogenase-homologous genes in deep subseafloor sedimentary metagenomes.</title>
        <authorList>
            <person name="Kawai M."/>
            <person name="Futagami T."/>
            <person name="Toyoda A."/>
            <person name="Takaki Y."/>
            <person name="Nishi S."/>
            <person name="Hori S."/>
            <person name="Arai W."/>
            <person name="Tsubouchi T."/>
            <person name="Morono Y."/>
            <person name="Uchiyama I."/>
            <person name="Ito T."/>
            <person name="Fujiyama A."/>
            <person name="Inagaki F."/>
            <person name="Takami H."/>
        </authorList>
    </citation>
    <scope>NUCLEOTIDE SEQUENCE</scope>
    <source>
        <strain evidence="1">Expedition CK06-06</strain>
    </source>
</reference>
<proteinExistence type="predicted"/>
<organism evidence="1">
    <name type="scientific">marine sediment metagenome</name>
    <dbReference type="NCBI Taxonomy" id="412755"/>
    <lineage>
        <taxon>unclassified sequences</taxon>
        <taxon>metagenomes</taxon>
        <taxon>ecological metagenomes</taxon>
    </lineage>
</organism>
<dbReference type="EMBL" id="BART01008031">
    <property type="protein sequence ID" value="GAG67585.1"/>
    <property type="molecule type" value="Genomic_DNA"/>
</dbReference>
<name>X0ZDB0_9ZZZZ</name>
<gene>
    <name evidence="1" type="ORF">S01H4_18144</name>
</gene>
<protein>
    <submittedName>
        <fullName evidence="1">Uncharacterized protein</fullName>
    </submittedName>
</protein>
<sequence>MLLRDNKKYLETPINHLLSIMDENPDVTRWDAYYALKPNEAMYIDSVKEGLSSQIIC</sequence>
<accession>X0ZDB0</accession>
<dbReference type="AlphaFoldDB" id="X0ZDB0"/>